<dbReference type="EMBL" id="SRPY01000440">
    <property type="protein sequence ID" value="KAG5923650.1"/>
    <property type="molecule type" value="Genomic_DNA"/>
</dbReference>
<protein>
    <submittedName>
        <fullName evidence="4">Uncharacterized protein</fullName>
    </submittedName>
</protein>
<evidence type="ECO:0000313" key="5">
    <source>
        <dbReference type="Proteomes" id="UP000811619"/>
    </source>
</evidence>
<accession>A0A8K0J508</accession>
<proteinExistence type="predicted"/>
<name>A0A8K0J508_9HYPO</name>
<gene>
    <name evidence="4" type="ORF">E4U42_004896</name>
</gene>
<feature type="transmembrane region" description="Helical" evidence="2">
    <location>
        <begin position="252"/>
        <end position="274"/>
    </location>
</feature>
<evidence type="ECO:0000256" key="3">
    <source>
        <dbReference type="SAM" id="SignalP"/>
    </source>
</evidence>
<dbReference type="Proteomes" id="UP000811619">
    <property type="component" value="Unassembled WGS sequence"/>
</dbReference>
<evidence type="ECO:0000256" key="2">
    <source>
        <dbReference type="SAM" id="Phobius"/>
    </source>
</evidence>
<keyword evidence="5" id="KW-1185">Reference proteome</keyword>
<comment type="caution">
    <text evidence="4">The sequence shown here is derived from an EMBL/GenBank/DDBJ whole genome shotgun (WGS) entry which is preliminary data.</text>
</comment>
<feature type="chain" id="PRO_5035442196" evidence="3">
    <location>
        <begin position="23"/>
        <end position="334"/>
    </location>
</feature>
<sequence>MPSPRPLHRWTLLLIASRATAAVALQELLHVTWPAARHSWIVESNFSDTESSRGGFASESASGSFCRGRTQPSEADRVLFPVEGARLEFAAREVNGSTADWDWSVNVSFDEWIGLRLDGLKTEMPSFVARVDKDWRWNTVKRSDGSVCSADLRSLHEVRAMADEHRRTFEVPRDRLLGAEATLAVETIRRGLARADGDSNVVSVLRQCTYIRFVDRSDIQNIGPCGIGPSSLTPSSPQPVPIRENSTHAAGFAAWITLIIVLGVTLLCLAIHIFRKRRRDRQNMESADGPVYNARAARLAQTKQLASAPNHAMAAAAAAASEDSPPSYEVATRL</sequence>
<keyword evidence="3" id="KW-0732">Signal</keyword>
<dbReference type="OrthoDB" id="4958950at2759"/>
<keyword evidence="2" id="KW-1133">Transmembrane helix</keyword>
<dbReference type="AlphaFoldDB" id="A0A8K0J508"/>
<keyword evidence="2" id="KW-0472">Membrane</keyword>
<feature type="signal peptide" evidence="3">
    <location>
        <begin position="1"/>
        <end position="22"/>
    </location>
</feature>
<feature type="region of interest" description="Disordered" evidence="1">
    <location>
        <begin position="48"/>
        <end position="70"/>
    </location>
</feature>
<feature type="compositionally biased region" description="Low complexity" evidence="1">
    <location>
        <begin position="52"/>
        <end position="65"/>
    </location>
</feature>
<evidence type="ECO:0000256" key="1">
    <source>
        <dbReference type="SAM" id="MobiDB-lite"/>
    </source>
</evidence>
<keyword evidence="2" id="KW-0812">Transmembrane</keyword>
<organism evidence="4 5">
    <name type="scientific">Claviceps africana</name>
    <dbReference type="NCBI Taxonomy" id="83212"/>
    <lineage>
        <taxon>Eukaryota</taxon>
        <taxon>Fungi</taxon>
        <taxon>Dikarya</taxon>
        <taxon>Ascomycota</taxon>
        <taxon>Pezizomycotina</taxon>
        <taxon>Sordariomycetes</taxon>
        <taxon>Hypocreomycetidae</taxon>
        <taxon>Hypocreales</taxon>
        <taxon>Clavicipitaceae</taxon>
        <taxon>Claviceps</taxon>
    </lineage>
</organism>
<reference evidence="4" key="1">
    <citation type="journal article" date="2020" name="bioRxiv">
        <title>Whole genome comparisons of ergot fungi reveals the divergence and evolution of species within the genus Claviceps are the result of varying mechanisms driving genome evolution and host range expansion.</title>
        <authorList>
            <person name="Wyka S.A."/>
            <person name="Mondo S.J."/>
            <person name="Liu M."/>
            <person name="Dettman J."/>
            <person name="Nalam V."/>
            <person name="Broders K.D."/>
        </authorList>
    </citation>
    <scope>NUCLEOTIDE SEQUENCE</scope>
    <source>
        <strain evidence="4">CCC 489</strain>
    </source>
</reference>
<evidence type="ECO:0000313" key="4">
    <source>
        <dbReference type="EMBL" id="KAG5923650.1"/>
    </source>
</evidence>